<protein>
    <recommendedName>
        <fullName evidence="4">TonB C-terminal domain-containing protein</fullName>
    </recommendedName>
</protein>
<dbReference type="Proteomes" id="UP000717634">
    <property type="component" value="Unassembled WGS sequence"/>
</dbReference>
<evidence type="ECO:0000313" key="2">
    <source>
        <dbReference type="EMBL" id="NKI89217.1"/>
    </source>
</evidence>
<gene>
    <name evidence="2" type="ORF">HBN54_001812</name>
</gene>
<keyword evidence="1" id="KW-0732">Signal</keyword>
<comment type="caution">
    <text evidence="2">The sequence shown here is derived from an EMBL/GenBank/DDBJ whole genome shotgun (WGS) entry which is preliminary data.</text>
</comment>
<dbReference type="EMBL" id="JAAVTK010000004">
    <property type="protein sequence ID" value="NKI89217.1"/>
    <property type="molecule type" value="Genomic_DNA"/>
</dbReference>
<dbReference type="Gene3D" id="3.30.1150.10">
    <property type="match status" value="1"/>
</dbReference>
<feature type="chain" id="PRO_5046364451" description="TonB C-terminal domain-containing protein" evidence="1">
    <location>
        <begin position="23"/>
        <end position="278"/>
    </location>
</feature>
<evidence type="ECO:0000313" key="3">
    <source>
        <dbReference type="Proteomes" id="UP000717634"/>
    </source>
</evidence>
<organism evidence="2 3">
    <name type="scientific">Hymenobacter artigasi</name>
    <dbReference type="NCBI Taxonomy" id="2719616"/>
    <lineage>
        <taxon>Bacteria</taxon>
        <taxon>Pseudomonadati</taxon>
        <taxon>Bacteroidota</taxon>
        <taxon>Cytophagia</taxon>
        <taxon>Cytophagales</taxon>
        <taxon>Hymenobacteraceae</taxon>
        <taxon>Hymenobacter</taxon>
    </lineage>
</organism>
<proteinExistence type="predicted"/>
<evidence type="ECO:0000256" key="1">
    <source>
        <dbReference type="SAM" id="SignalP"/>
    </source>
</evidence>
<accession>A0ABX1HGA3</accession>
<evidence type="ECO:0008006" key="4">
    <source>
        <dbReference type="Google" id="ProtNLM"/>
    </source>
</evidence>
<sequence length="278" mass="29976">MLLFDKKVIVLTAGLVSGAFGASGQTAPPAVPPKVSIYLTPTGKQLPNSVGADHWAQIAMRDSVSGIMREYYSSGKLWRVIPFANVRLGIRHGVVLSYDEAGKLYRREDFLSGQRQGELQLFDATGALSRTIVYAHDKKVSQQCFTAAGLPRECQPDKQLPQYPRGTAGLIAAIEQAAVLPTEEVLRHGFGTVVIKLLVDAEATIIGTTVVRAPTARMGQAVLEAVKAIKPFVAAGMVDQEPVSVLYYLPIKLGHPINGWAMSNAYDDALKVTFLAAE</sequence>
<dbReference type="Pfam" id="PF07661">
    <property type="entry name" value="MORN_2"/>
    <property type="match status" value="2"/>
</dbReference>
<dbReference type="SUPFAM" id="SSF74653">
    <property type="entry name" value="TolA/TonB C-terminal domain"/>
    <property type="match status" value="1"/>
</dbReference>
<reference evidence="2 3" key="1">
    <citation type="submission" date="2020-03" db="EMBL/GenBank/DDBJ databases">
        <title>Genomic Encyclopedia of Type Strains, Phase IV (KMG-V): Genome sequencing to study the core and pangenomes of soil and plant-associated prokaryotes.</title>
        <authorList>
            <person name="Whitman W."/>
        </authorList>
    </citation>
    <scope>NUCLEOTIDE SEQUENCE [LARGE SCALE GENOMIC DNA]</scope>
    <source>
        <strain evidence="2 3">1B</strain>
    </source>
</reference>
<dbReference type="Gene3D" id="2.20.110.10">
    <property type="entry name" value="Histone H3 K4-specific methyltransferase SET7/9 N-terminal domain"/>
    <property type="match status" value="1"/>
</dbReference>
<keyword evidence="3" id="KW-1185">Reference proteome</keyword>
<dbReference type="SUPFAM" id="SSF82185">
    <property type="entry name" value="Histone H3 K4-specific methyltransferase SET7/9 N-terminal domain"/>
    <property type="match status" value="1"/>
</dbReference>
<name>A0ABX1HGA3_9BACT</name>
<feature type="signal peptide" evidence="1">
    <location>
        <begin position="1"/>
        <end position="22"/>
    </location>
</feature>
<dbReference type="RefSeq" id="WP_168672858.1">
    <property type="nucleotide sequence ID" value="NZ_JBHSRZ010000004.1"/>
</dbReference>
<dbReference type="InterPro" id="IPR011652">
    <property type="entry name" value="MORN_2"/>
</dbReference>